<dbReference type="GO" id="GO:0005886">
    <property type="term" value="C:plasma membrane"/>
    <property type="evidence" value="ECO:0007669"/>
    <property type="project" value="UniProtKB-SubCell"/>
</dbReference>
<dbReference type="PROSITE" id="PS50885">
    <property type="entry name" value="HAMP"/>
    <property type="match status" value="1"/>
</dbReference>
<dbReference type="CDD" id="cd06225">
    <property type="entry name" value="HAMP"/>
    <property type="match status" value="1"/>
</dbReference>
<dbReference type="AlphaFoldDB" id="A0A1W6LIC7"/>
<dbReference type="InterPro" id="IPR004089">
    <property type="entry name" value="MCPsignal_dom"/>
</dbReference>
<dbReference type="GO" id="GO:0004888">
    <property type="term" value="F:transmembrane signaling receptor activity"/>
    <property type="evidence" value="ECO:0007669"/>
    <property type="project" value="InterPro"/>
</dbReference>
<comment type="subcellular location">
    <subcellularLocation>
        <location evidence="1">Cell membrane</location>
        <topology evidence="1">Multi-pass membrane protein</topology>
    </subcellularLocation>
</comment>
<organism evidence="12 13">
    <name type="scientific">Piscinibacter gummiphilus</name>
    <dbReference type="NCBI Taxonomy" id="946333"/>
    <lineage>
        <taxon>Bacteria</taxon>
        <taxon>Pseudomonadati</taxon>
        <taxon>Pseudomonadota</taxon>
        <taxon>Betaproteobacteria</taxon>
        <taxon>Burkholderiales</taxon>
        <taxon>Sphaerotilaceae</taxon>
        <taxon>Piscinibacter</taxon>
    </lineage>
</organism>
<dbReference type="SMART" id="SM00283">
    <property type="entry name" value="MA"/>
    <property type="match status" value="1"/>
</dbReference>
<keyword evidence="3" id="KW-0488">Methylation</keyword>
<dbReference type="SMART" id="SM00304">
    <property type="entry name" value="HAMP"/>
    <property type="match status" value="1"/>
</dbReference>
<feature type="domain" description="Methyl-accepting transducer" evidence="10">
    <location>
        <begin position="264"/>
        <end position="493"/>
    </location>
</feature>
<dbReference type="SMART" id="SM01049">
    <property type="entry name" value="Cache_2"/>
    <property type="match status" value="1"/>
</dbReference>
<protein>
    <recommendedName>
        <fullName evidence="14">Chemotaxis protein</fullName>
    </recommendedName>
</protein>
<evidence type="ECO:0000256" key="2">
    <source>
        <dbReference type="ARBA" id="ARBA00022475"/>
    </source>
</evidence>
<dbReference type="Gene3D" id="3.30.450.20">
    <property type="entry name" value="PAS domain"/>
    <property type="match status" value="1"/>
</dbReference>
<dbReference type="FunFam" id="1.10.287.950:FF:000001">
    <property type="entry name" value="Methyl-accepting chemotaxis sensory transducer"/>
    <property type="match status" value="1"/>
</dbReference>
<dbReference type="PRINTS" id="PR00260">
    <property type="entry name" value="CHEMTRNSDUCR"/>
</dbReference>
<dbReference type="EMBL" id="CP015118">
    <property type="protein sequence ID" value="ARN23983.1"/>
    <property type="molecule type" value="Genomic_DNA"/>
</dbReference>
<dbReference type="KEGG" id="rgu:A4W93_20395"/>
<evidence type="ECO:0000259" key="10">
    <source>
        <dbReference type="PROSITE" id="PS50111"/>
    </source>
</evidence>
<dbReference type="PANTHER" id="PTHR43531">
    <property type="entry name" value="PROTEIN ICFG"/>
    <property type="match status" value="1"/>
</dbReference>
<comment type="similarity">
    <text evidence="7">Belongs to the methyl-accepting chemotaxis (MCP) protein family.</text>
</comment>
<accession>A0A1W6LIC7</accession>
<feature type="transmembrane region" description="Helical" evidence="9">
    <location>
        <begin position="179"/>
        <end position="202"/>
    </location>
</feature>
<keyword evidence="8" id="KW-0807">Transducer</keyword>
<dbReference type="InterPro" id="IPR004010">
    <property type="entry name" value="Double_Cache_2"/>
</dbReference>
<evidence type="ECO:0000259" key="11">
    <source>
        <dbReference type="PROSITE" id="PS50885"/>
    </source>
</evidence>
<proteinExistence type="inferred from homology"/>
<evidence type="ECO:0000256" key="9">
    <source>
        <dbReference type="SAM" id="Phobius"/>
    </source>
</evidence>
<dbReference type="GO" id="GO:0006935">
    <property type="term" value="P:chemotaxis"/>
    <property type="evidence" value="ECO:0007669"/>
    <property type="project" value="InterPro"/>
</dbReference>
<dbReference type="Proteomes" id="UP000193427">
    <property type="component" value="Chromosome"/>
</dbReference>
<dbReference type="GO" id="GO:0007165">
    <property type="term" value="P:signal transduction"/>
    <property type="evidence" value="ECO:0007669"/>
    <property type="project" value="UniProtKB-KW"/>
</dbReference>
<dbReference type="InterPro" id="IPR003660">
    <property type="entry name" value="HAMP_dom"/>
</dbReference>
<evidence type="ECO:0000256" key="3">
    <source>
        <dbReference type="ARBA" id="ARBA00022481"/>
    </source>
</evidence>
<keyword evidence="13" id="KW-1185">Reference proteome</keyword>
<name>A0A1W6LIC7_9BURK</name>
<sequence length="510" mass="53782">MSLTMRLRLMALTMTVAMLGVAAYAALSYYNASIEQRLSTTRAVVEQSIAIAKKYNEEEKAGRLKTAEAQAKAKAEVMAIRYEGSEYVFIVDMHPRMVGHPIKPELDGKDVTANKDPNGKQLFVEFVATVKAHGSGYVDYLWPKVGSDKPVPKRSYVAGFAPWGWVLGSGVYTDTAMAAAWRFAGVTLAVGLAIGLVMFVFVHRFASALQRRLAAAESALGAIAEGDLTASVAPGPDDELGRLMRSVDRTRDGLATVMRDVRASTGNVSSASSEIALGNQDLSVRTETMASNLQRTANAMSQLASAVNQSSDAARQASQLATSAADVAQRGGQVVAEVVATMQGIHDSSRRITDIISVIDGIAFQTNILALNAAVEAARAGEQGRGFAVVANEVRTLAQRSASAAREIKGLIGASTERVDTGSRLVQDAGATMSEIVGSVQRVNDIIAEISAASSEQSGSIGQINGSVTQLDQVTQQNAALVEESAAAAESLRDQAATLSDVLGRFRLPA</sequence>
<dbReference type="CDD" id="cd11386">
    <property type="entry name" value="MCP_signal"/>
    <property type="match status" value="1"/>
</dbReference>
<dbReference type="Gene3D" id="1.10.287.950">
    <property type="entry name" value="Methyl-accepting chemotaxis protein"/>
    <property type="match status" value="1"/>
</dbReference>
<dbReference type="PROSITE" id="PS50111">
    <property type="entry name" value="CHEMOTAXIS_TRANSDUC_2"/>
    <property type="match status" value="1"/>
</dbReference>
<dbReference type="STRING" id="946333.A4W93_20395"/>
<dbReference type="Pfam" id="PF08269">
    <property type="entry name" value="dCache_2"/>
    <property type="match status" value="1"/>
</dbReference>
<keyword evidence="5 9" id="KW-1133">Transmembrane helix</keyword>
<dbReference type="InterPro" id="IPR051310">
    <property type="entry name" value="MCP_chemotaxis"/>
</dbReference>
<evidence type="ECO:0000256" key="4">
    <source>
        <dbReference type="ARBA" id="ARBA00022692"/>
    </source>
</evidence>
<reference evidence="12 13" key="1">
    <citation type="submission" date="2016-04" db="EMBL/GenBank/DDBJ databases">
        <title>Complete genome sequence of natural rubber-degrading, novel Gram-negative bacterium, Rhizobacter gummiphilus strain NS21.</title>
        <authorList>
            <person name="Tabata M."/>
            <person name="Kasai D."/>
            <person name="Fukuda M."/>
        </authorList>
    </citation>
    <scope>NUCLEOTIDE SEQUENCE [LARGE SCALE GENOMIC DNA]</scope>
    <source>
        <strain evidence="12 13">NS21</strain>
    </source>
</reference>
<evidence type="ECO:0000313" key="12">
    <source>
        <dbReference type="EMBL" id="ARN23983.1"/>
    </source>
</evidence>
<evidence type="ECO:0000256" key="5">
    <source>
        <dbReference type="ARBA" id="ARBA00022989"/>
    </source>
</evidence>
<keyword evidence="2" id="KW-1003">Cell membrane</keyword>
<dbReference type="SUPFAM" id="SSF58104">
    <property type="entry name" value="Methyl-accepting chemotaxis protein (MCP) signaling domain"/>
    <property type="match status" value="1"/>
</dbReference>
<gene>
    <name evidence="12" type="ORF">A4W93_20395</name>
</gene>
<dbReference type="InterPro" id="IPR004090">
    <property type="entry name" value="Chemotax_Me-accpt_rcpt"/>
</dbReference>
<evidence type="ECO:0008006" key="14">
    <source>
        <dbReference type="Google" id="ProtNLM"/>
    </source>
</evidence>
<evidence type="ECO:0000313" key="13">
    <source>
        <dbReference type="Proteomes" id="UP000193427"/>
    </source>
</evidence>
<evidence type="ECO:0000256" key="6">
    <source>
        <dbReference type="ARBA" id="ARBA00023136"/>
    </source>
</evidence>
<evidence type="ECO:0000256" key="7">
    <source>
        <dbReference type="ARBA" id="ARBA00029447"/>
    </source>
</evidence>
<keyword evidence="4 9" id="KW-0812">Transmembrane</keyword>
<evidence type="ECO:0000256" key="8">
    <source>
        <dbReference type="PROSITE-ProRule" id="PRU00284"/>
    </source>
</evidence>
<dbReference type="InterPro" id="IPR033480">
    <property type="entry name" value="sCache_2"/>
</dbReference>
<dbReference type="Pfam" id="PF00015">
    <property type="entry name" value="MCPsignal"/>
    <property type="match status" value="1"/>
</dbReference>
<dbReference type="PANTHER" id="PTHR43531:SF14">
    <property type="entry name" value="METHYL-ACCEPTING CHEMOTAXIS PROTEIN I-RELATED"/>
    <property type="match status" value="1"/>
</dbReference>
<evidence type="ECO:0000256" key="1">
    <source>
        <dbReference type="ARBA" id="ARBA00004651"/>
    </source>
</evidence>
<dbReference type="Pfam" id="PF00672">
    <property type="entry name" value="HAMP"/>
    <property type="match status" value="1"/>
</dbReference>
<keyword evidence="6 9" id="KW-0472">Membrane</keyword>
<feature type="domain" description="HAMP" evidence="11">
    <location>
        <begin position="207"/>
        <end position="259"/>
    </location>
</feature>